<reference evidence="1 2" key="1">
    <citation type="journal article" date="2016" name="Nat. Commun.">
        <title>Thousands of microbial genomes shed light on interconnected biogeochemical processes in an aquifer system.</title>
        <authorList>
            <person name="Anantharaman K."/>
            <person name="Brown C.T."/>
            <person name="Hug L.A."/>
            <person name="Sharon I."/>
            <person name="Castelle C.J."/>
            <person name="Probst A.J."/>
            <person name="Thomas B.C."/>
            <person name="Singh A."/>
            <person name="Wilkins M.J."/>
            <person name="Karaoz U."/>
            <person name="Brodie E.L."/>
            <person name="Williams K.H."/>
            <person name="Hubbard S.S."/>
            <person name="Banfield J.F."/>
        </authorList>
    </citation>
    <scope>NUCLEOTIDE SEQUENCE [LARGE SCALE GENOMIC DNA]</scope>
</reference>
<dbReference type="Proteomes" id="UP000178870">
    <property type="component" value="Unassembled WGS sequence"/>
</dbReference>
<sequence length="120" mass="13446">MELINRDRGGKEIYDKMSSFRAGLMEAADVSELELDIISGQVIELDKTGHQVFYPSVKVVAAAYGQCERNVEIFGELSDYARQIYTDDDFRNLFGERSAEDQLDIAYYAAMALKASESGN</sequence>
<name>A0A1F7Z1L9_9BACT</name>
<comment type="caution">
    <text evidence="1">The sequence shown here is derived from an EMBL/GenBank/DDBJ whole genome shotgun (WGS) entry which is preliminary data.</text>
</comment>
<dbReference type="EMBL" id="MGGP01000001">
    <property type="protein sequence ID" value="OGM33462.1"/>
    <property type="molecule type" value="Genomic_DNA"/>
</dbReference>
<protein>
    <submittedName>
        <fullName evidence="1">Uncharacterized protein</fullName>
    </submittedName>
</protein>
<dbReference type="AlphaFoldDB" id="A0A1F7Z1L9"/>
<gene>
    <name evidence="1" type="ORF">A2803_04680</name>
</gene>
<accession>A0A1F7Z1L9</accession>
<proteinExistence type="predicted"/>
<organism evidence="1 2">
    <name type="scientific">Candidatus Woesebacteria bacterium RIFCSPHIGHO2_01_FULL_44_21</name>
    <dbReference type="NCBI Taxonomy" id="1802503"/>
    <lineage>
        <taxon>Bacteria</taxon>
        <taxon>Candidatus Woeseibacteriota</taxon>
    </lineage>
</organism>
<evidence type="ECO:0000313" key="1">
    <source>
        <dbReference type="EMBL" id="OGM33462.1"/>
    </source>
</evidence>
<evidence type="ECO:0000313" key="2">
    <source>
        <dbReference type="Proteomes" id="UP000178870"/>
    </source>
</evidence>